<sequence>MSIIQSGQSTDSRQESSTRGLSVNAAFLKDIKDDNRELKHLMDQLTPMTSHPEIAVNHWGEIVGLLSDLSDQLAFHFTLEEAYGYFDHAIETEPQLSMTAGLLRGEHTELFELARSLAEEVAEVPSDETEPIAKFLRKLKKFRNQFERHEEAELELILDALSDDIGVGD</sequence>
<name>A0A5B1CNH8_9BACT</name>
<dbReference type="Pfam" id="PF01814">
    <property type="entry name" value="Hemerythrin"/>
    <property type="match status" value="1"/>
</dbReference>
<comment type="caution">
    <text evidence="2">The sequence shown here is derived from an EMBL/GenBank/DDBJ whole genome shotgun (WGS) entry which is preliminary data.</text>
</comment>
<evidence type="ECO:0000313" key="3">
    <source>
        <dbReference type="Proteomes" id="UP000322699"/>
    </source>
</evidence>
<evidence type="ECO:0000313" key="2">
    <source>
        <dbReference type="EMBL" id="KAA1261495.1"/>
    </source>
</evidence>
<gene>
    <name evidence="2" type="ORF">LF1_40450</name>
</gene>
<accession>A0A5B1CNH8</accession>
<feature type="domain" description="Hemerythrin-like" evidence="1">
    <location>
        <begin position="28"/>
        <end position="158"/>
    </location>
</feature>
<dbReference type="Gene3D" id="1.20.120.520">
    <property type="entry name" value="nmb1532 protein domain like"/>
    <property type="match status" value="1"/>
</dbReference>
<dbReference type="OrthoDB" id="276004at2"/>
<keyword evidence="3" id="KW-1185">Reference proteome</keyword>
<dbReference type="AlphaFoldDB" id="A0A5B1CNH8"/>
<dbReference type="Proteomes" id="UP000322699">
    <property type="component" value="Unassembled WGS sequence"/>
</dbReference>
<dbReference type="RefSeq" id="WP_068265073.1">
    <property type="nucleotide sequence ID" value="NZ_LWSK01000075.1"/>
</dbReference>
<dbReference type="InterPro" id="IPR012312">
    <property type="entry name" value="Hemerythrin-like"/>
</dbReference>
<reference evidence="2 3" key="1">
    <citation type="submission" date="2019-08" db="EMBL/GenBank/DDBJ databases">
        <title>Deep-cultivation of Planctomycetes and their phenomic and genomic characterization uncovers novel biology.</title>
        <authorList>
            <person name="Wiegand S."/>
            <person name="Jogler M."/>
            <person name="Boedeker C."/>
            <person name="Pinto D."/>
            <person name="Vollmers J."/>
            <person name="Rivas-Marin E."/>
            <person name="Kohn T."/>
            <person name="Peeters S.H."/>
            <person name="Heuer A."/>
            <person name="Rast P."/>
            <person name="Oberbeckmann S."/>
            <person name="Bunk B."/>
            <person name="Jeske O."/>
            <person name="Meyerdierks A."/>
            <person name="Storesund J.E."/>
            <person name="Kallscheuer N."/>
            <person name="Luecker S."/>
            <person name="Lage O.M."/>
            <person name="Pohl T."/>
            <person name="Merkel B.J."/>
            <person name="Hornburger P."/>
            <person name="Mueller R.-W."/>
            <person name="Bruemmer F."/>
            <person name="Labrenz M."/>
            <person name="Spormann A.M."/>
            <person name="Op Den Camp H."/>
            <person name="Overmann J."/>
            <person name="Amann R."/>
            <person name="Jetten M.S.M."/>
            <person name="Mascher T."/>
            <person name="Medema M.H."/>
            <person name="Devos D.P."/>
            <person name="Kaster A.-K."/>
            <person name="Ovreas L."/>
            <person name="Rohde M."/>
            <person name="Galperin M.Y."/>
            <person name="Jogler C."/>
        </authorList>
    </citation>
    <scope>NUCLEOTIDE SEQUENCE [LARGE SCALE GENOMIC DNA]</scope>
    <source>
        <strain evidence="2 3">LF1</strain>
    </source>
</reference>
<dbReference type="EMBL" id="VRLW01000001">
    <property type="protein sequence ID" value="KAA1261495.1"/>
    <property type="molecule type" value="Genomic_DNA"/>
</dbReference>
<evidence type="ECO:0000259" key="1">
    <source>
        <dbReference type="Pfam" id="PF01814"/>
    </source>
</evidence>
<protein>
    <recommendedName>
        <fullName evidence="1">Hemerythrin-like domain-containing protein</fullName>
    </recommendedName>
</protein>
<organism evidence="2 3">
    <name type="scientific">Rubripirellula obstinata</name>
    <dbReference type="NCBI Taxonomy" id="406547"/>
    <lineage>
        <taxon>Bacteria</taxon>
        <taxon>Pseudomonadati</taxon>
        <taxon>Planctomycetota</taxon>
        <taxon>Planctomycetia</taxon>
        <taxon>Pirellulales</taxon>
        <taxon>Pirellulaceae</taxon>
        <taxon>Rubripirellula</taxon>
    </lineage>
</organism>
<proteinExistence type="predicted"/>